<dbReference type="eggNOG" id="KOG1721">
    <property type="taxonomic scope" value="Eukaryota"/>
</dbReference>
<feature type="compositionally biased region" description="Polar residues" evidence="6">
    <location>
        <begin position="533"/>
        <end position="550"/>
    </location>
</feature>
<dbReference type="AlphaFoldDB" id="A8P3J6"/>
<name>A8P3J6_COPC7</name>
<feature type="compositionally biased region" description="Polar residues" evidence="6">
    <location>
        <begin position="400"/>
        <end position="410"/>
    </location>
</feature>
<feature type="compositionally biased region" description="Basic residues" evidence="6">
    <location>
        <begin position="196"/>
        <end position="206"/>
    </location>
</feature>
<gene>
    <name evidence="8" type="ORF">CC1G_11886</name>
</gene>
<feature type="compositionally biased region" description="Polar residues" evidence="6">
    <location>
        <begin position="267"/>
        <end position="276"/>
    </location>
</feature>
<evidence type="ECO:0000256" key="3">
    <source>
        <dbReference type="ARBA" id="ARBA00022771"/>
    </source>
</evidence>
<feature type="compositionally biased region" description="Low complexity" evidence="6">
    <location>
        <begin position="439"/>
        <end position="451"/>
    </location>
</feature>
<accession>A8P3J6</accession>
<keyword evidence="9" id="KW-1185">Reference proteome</keyword>
<feature type="domain" description="C2H2-type" evidence="7">
    <location>
        <begin position="776"/>
        <end position="805"/>
    </location>
</feature>
<feature type="compositionally biased region" description="Low complexity" evidence="6">
    <location>
        <begin position="231"/>
        <end position="249"/>
    </location>
</feature>
<dbReference type="SUPFAM" id="SSF57667">
    <property type="entry name" value="beta-beta-alpha zinc fingers"/>
    <property type="match status" value="1"/>
</dbReference>
<proteinExistence type="predicted"/>
<evidence type="ECO:0000313" key="9">
    <source>
        <dbReference type="Proteomes" id="UP000001861"/>
    </source>
</evidence>
<dbReference type="GeneID" id="6015149"/>
<feature type="compositionally biased region" description="Polar residues" evidence="6">
    <location>
        <begin position="352"/>
        <end position="369"/>
    </location>
</feature>
<feature type="compositionally biased region" description="Low complexity" evidence="6">
    <location>
        <begin position="171"/>
        <end position="185"/>
    </location>
</feature>
<dbReference type="PROSITE" id="PS00028">
    <property type="entry name" value="ZINC_FINGER_C2H2_1"/>
    <property type="match status" value="1"/>
</dbReference>
<dbReference type="GO" id="GO:0045944">
    <property type="term" value="P:positive regulation of transcription by RNA polymerase II"/>
    <property type="evidence" value="ECO:0007669"/>
    <property type="project" value="UniProtKB-ARBA"/>
</dbReference>
<feature type="region of interest" description="Disordered" evidence="6">
    <location>
        <begin position="656"/>
        <end position="728"/>
    </location>
</feature>
<feature type="compositionally biased region" description="Acidic residues" evidence="6">
    <location>
        <begin position="669"/>
        <end position="683"/>
    </location>
</feature>
<evidence type="ECO:0000313" key="8">
    <source>
        <dbReference type="EMBL" id="EAU83250.2"/>
    </source>
</evidence>
<dbReference type="OrthoDB" id="3010638at2759"/>
<dbReference type="HOGENOM" id="CLU_334942_0_0_1"/>
<dbReference type="InterPro" id="IPR050329">
    <property type="entry name" value="GLI_C2H2-zinc-finger"/>
</dbReference>
<feature type="compositionally biased region" description="Basic and acidic residues" evidence="6">
    <location>
        <begin position="611"/>
        <end position="629"/>
    </location>
</feature>
<dbReference type="PANTHER" id="PTHR19818:SF139">
    <property type="entry name" value="PAIR-RULE PROTEIN ODD-PAIRED"/>
    <property type="match status" value="1"/>
</dbReference>
<evidence type="ECO:0000256" key="5">
    <source>
        <dbReference type="PROSITE-ProRule" id="PRU00042"/>
    </source>
</evidence>
<keyword evidence="2" id="KW-0677">Repeat</keyword>
<protein>
    <recommendedName>
        <fullName evidence="7">C2H2-type domain-containing protein</fullName>
    </recommendedName>
</protein>
<feature type="region of interest" description="Disordered" evidence="6">
    <location>
        <begin position="171"/>
        <end position="521"/>
    </location>
</feature>
<evidence type="ECO:0000256" key="2">
    <source>
        <dbReference type="ARBA" id="ARBA00022737"/>
    </source>
</evidence>
<keyword evidence="1" id="KW-0479">Metal-binding</keyword>
<keyword evidence="3 5" id="KW-0863">Zinc-finger</keyword>
<feature type="compositionally biased region" description="Low complexity" evidence="6">
    <location>
        <begin position="584"/>
        <end position="596"/>
    </location>
</feature>
<dbReference type="InterPro" id="IPR036236">
    <property type="entry name" value="Znf_C2H2_sf"/>
</dbReference>
<feature type="compositionally biased region" description="Basic and acidic residues" evidence="6">
    <location>
        <begin position="551"/>
        <end position="560"/>
    </location>
</feature>
<feature type="region of interest" description="Disordered" evidence="6">
    <location>
        <begin position="1"/>
        <end position="22"/>
    </location>
</feature>
<dbReference type="RefSeq" id="XP_001838557.2">
    <property type="nucleotide sequence ID" value="XM_001838505.2"/>
</dbReference>
<evidence type="ECO:0000256" key="6">
    <source>
        <dbReference type="SAM" id="MobiDB-lite"/>
    </source>
</evidence>
<dbReference type="SMART" id="SM00355">
    <property type="entry name" value="ZnF_C2H2"/>
    <property type="match status" value="2"/>
</dbReference>
<feature type="compositionally biased region" description="Basic residues" evidence="6">
    <location>
        <begin position="215"/>
        <end position="230"/>
    </location>
</feature>
<reference evidence="8 9" key="1">
    <citation type="journal article" date="2010" name="Proc. Natl. Acad. Sci. U.S.A.">
        <title>Insights into evolution of multicellular fungi from the assembled chromosomes of the mushroom Coprinopsis cinerea (Coprinus cinereus).</title>
        <authorList>
            <person name="Stajich J.E."/>
            <person name="Wilke S.K."/>
            <person name="Ahren D."/>
            <person name="Au C.H."/>
            <person name="Birren B.W."/>
            <person name="Borodovsky M."/>
            <person name="Burns C."/>
            <person name="Canback B."/>
            <person name="Casselton L.A."/>
            <person name="Cheng C.K."/>
            <person name="Deng J."/>
            <person name="Dietrich F.S."/>
            <person name="Fargo D.C."/>
            <person name="Farman M.L."/>
            <person name="Gathman A.C."/>
            <person name="Goldberg J."/>
            <person name="Guigo R."/>
            <person name="Hoegger P.J."/>
            <person name="Hooker J.B."/>
            <person name="Huggins A."/>
            <person name="James T.Y."/>
            <person name="Kamada T."/>
            <person name="Kilaru S."/>
            <person name="Kodira C."/>
            <person name="Kues U."/>
            <person name="Kupfer D."/>
            <person name="Kwan H.S."/>
            <person name="Lomsadze A."/>
            <person name="Li W."/>
            <person name="Lilly W.W."/>
            <person name="Ma L.J."/>
            <person name="Mackey A.J."/>
            <person name="Manning G."/>
            <person name="Martin F."/>
            <person name="Muraguchi H."/>
            <person name="Natvig D.O."/>
            <person name="Palmerini H."/>
            <person name="Ramesh M.A."/>
            <person name="Rehmeyer C.J."/>
            <person name="Roe B.A."/>
            <person name="Shenoy N."/>
            <person name="Stanke M."/>
            <person name="Ter-Hovhannisyan V."/>
            <person name="Tunlid A."/>
            <person name="Velagapudi R."/>
            <person name="Vision T.J."/>
            <person name="Zeng Q."/>
            <person name="Zolan M.E."/>
            <person name="Pukkila P.J."/>
        </authorList>
    </citation>
    <scope>NUCLEOTIDE SEQUENCE [LARGE SCALE GENOMIC DNA]</scope>
    <source>
        <strain evidence="9">Okayama-7 / 130 / ATCC MYA-4618 / FGSC 9003</strain>
    </source>
</reference>
<sequence>MDFDTDDEVPTIEIQSEEEPAEDVLKLPAMAGVASMADATCAVSDDEDHDGAGLSHLLNFPDAGSLGLGTSSPPCSPLTSASATPDSGIFHLGHDFGHSEPGLPYSDPGPSVLAELQETIDRTEREYPALLENTFNFLTGPRFNEPSSVGSTDNIFNLDLSARCGLTASSDPTGLLDPTTPPLGTVSEPIPDTSQRKKRRRKHKNLPSRTESHSQRPKTRRTTSKMHAGHGRSYSPYGSPSSHSLLLPRGPAPSTATLGRDHDKPSTSRLPVSALTTGPPHPQSSPIMVPRRHHGGSPRPDSPSLVKRTIPHIRHRSRSSSPIPDTVDFPRPRHGHTRSSSDVFRQHVPHFLSSSNLPSYNPATNNQFPLRNAQFEGDAHTATQSSTDAGPREGPGPSSVPLSSMRTALQDNSSSDSEGSMDESHEKAEVNQSRRRRGSISSSSVASSRSSVPPPPPPHSSTSDGPPGGWLSVNARKRASLQEEIRPRRDSFYSEVGSDVDDRGGKRPQIRRLSYPYPSSITGNLTYPTSSLAAHGSFSPSSETYTSTHSPSRESSRDGRVPFPSASPEAPPFREGNHIRRHSLQASSSSILPSEPLGRRGLPRRTSLLVPERHPRERLTRREEARSFDGRTLPSPVISALRYNSDTYLPPVSALTGYAGPHRRRESYQETDDGSVYEEDEDYRSDVGSVRSAREASSSYTAPARIIDPPRRDYGPPSAASSAPSNSTDAAAMASIGGAVVSGVGLMANNKTHYRAVGSKNIDMASERRRKGEKKYKCRFEDCNKMFTTNQNRQIHQWKHTGEKPYRCGCGYGSASRSDLRRHLNRKSMHSTCKELPVDQEYLNLLSQAVDD</sequence>
<dbReference type="PANTHER" id="PTHR19818">
    <property type="entry name" value="ZINC FINGER PROTEIN ZIC AND GLI"/>
    <property type="match status" value="1"/>
</dbReference>
<dbReference type="VEuPathDB" id="FungiDB:CC1G_11886"/>
<dbReference type="Proteomes" id="UP000001861">
    <property type="component" value="Unassembled WGS sequence"/>
</dbReference>
<feature type="compositionally biased region" description="Basic residues" evidence="6">
    <location>
        <begin position="309"/>
        <end position="318"/>
    </location>
</feature>
<evidence type="ECO:0000256" key="1">
    <source>
        <dbReference type="ARBA" id="ARBA00022723"/>
    </source>
</evidence>
<feature type="compositionally biased region" description="Low complexity" evidence="6">
    <location>
        <begin position="716"/>
        <end position="728"/>
    </location>
</feature>
<dbReference type="Gene3D" id="3.30.160.60">
    <property type="entry name" value="Classic Zinc Finger"/>
    <property type="match status" value="2"/>
</dbReference>
<dbReference type="GO" id="GO:0000981">
    <property type="term" value="F:DNA-binding transcription factor activity, RNA polymerase II-specific"/>
    <property type="evidence" value="ECO:0007669"/>
    <property type="project" value="TreeGrafter"/>
</dbReference>
<dbReference type="OMA" id="PNENPME"/>
<feature type="region of interest" description="Disordered" evidence="6">
    <location>
        <begin position="533"/>
        <end position="632"/>
    </location>
</feature>
<dbReference type="InParanoid" id="A8P3J6"/>
<feature type="compositionally biased region" description="Basic and acidic residues" evidence="6">
    <location>
        <begin position="480"/>
        <end position="492"/>
    </location>
</feature>
<dbReference type="EMBL" id="AACS02000004">
    <property type="protein sequence ID" value="EAU83250.2"/>
    <property type="molecule type" value="Genomic_DNA"/>
</dbReference>
<evidence type="ECO:0000259" key="7">
    <source>
        <dbReference type="PROSITE" id="PS50157"/>
    </source>
</evidence>
<dbReference type="InterPro" id="IPR013087">
    <property type="entry name" value="Znf_C2H2_type"/>
</dbReference>
<dbReference type="PROSITE" id="PS50157">
    <property type="entry name" value="ZINC_FINGER_C2H2_2"/>
    <property type="match status" value="1"/>
</dbReference>
<dbReference type="GO" id="GO:0000978">
    <property type="term" value="F:RNA polymerase II cis-regulatory region sequence-specific DNA binding"/>
    <property type="evidence" value="ECO:0007669"/>
    <property type="project" value="TreeGrafter"/>
</dbReference>
<keyword evidence="4" id="KW-0862">Zinc</keyword>
<organism evidence="8 9">
    <name type="scientific">Coprinopsis cinerea (strain Okayama-7 / 130 / ATCC MYA-4618 / FGSC 9003)</name>
    <name type="common">Inky cap fungus</name>
    <name type="synonym">Hormographiella aspergillata</name>
    <dbReference type="NCBI Taxonomy" id="240176"/>
    <lineage>
        <taxon>Eukaryota</taxon>
        <taxon>Fungi</taxon>
        <taxon>Dikarya</taxon>
        <taxon>Basidiomycota</taxon>
        <taxon>Agaricomycotina</taxon>
        <taxon>Agaricomycetes</taxon>
        <taxon>Agaricomycetidae</taxon>
        <taxon>Agaricales</taxon>
        <taxon>Agaricineae</taxon>
        <taxon>Psathyrellaceae</taxon>
        <taxon>Coprinopsis</taxon>
    </lineage>
</organism>
<dbReference type="KEGG" id="cci:CC1G_11886"/>
<evidence type="ECO:0000256" key="4">
    <source>
        <dbReference type="ARBA" id="ARBA00022833"/>
    </source>
</evidence>
<dbReference type="GO" id="GO:0005634">
    <property type="term" value="C:nucleus"/>
    <property type="evidence" value="ECO:0007669"/>
    <property type="project" value="UniProtKB-ARBA"/>
</dbReference>
<comment type="caution">
    <text evidence="8">The sequence shown here is derived from an EMBL/GenBank/DDBJ whole genome shotgun (WGS) entry which is preliminary data.</text>
</comment>
<dbReference type="GO" id="GO:0008270">
    <property type="term" value="F:zinc ion binding"/>
    <property type="evidence" value="ECO:0007669"/>
    <property type="project" value="UniProtKB-KW"/>
</dbReference>